<feature type="compositionally biased region" description="Pro residues" evidence="1">
    <location>
        <begin position="263"/>
        <end position="274"/>
    </location>
</feature>
<name>A0A2T2NET3_CORCC</name>
<feature type="region of interest" description="Disordered" evidence="1">
    <location>
        <begin position="471"/>
        <end position="542"/>
    </location>
</feature>
<accession>A0A2T2NET3</accession>
<feature type="region of interest" description="Disordered" evidence="1">
    <location>
        <begin position="329"/>
        <end position="376"/>
    </location>
</feature>
<dbReference type="PANTHER" id="PTHR42088:SF1">
    <property type="entry name" value="YALI0F10131P"/>
    <property type="match status" value="1"/>
</dbReference>
<gene>
    <name evidence="3" type="ORF">BS50DRAFT_602547</name>
</gene>
<organism evidence="3 4">
    <name type="scientific">Corynespora cassiicola Philippines</name>
    <dbReference type="NCBI Taxonomy" id="1448308"/>
    <lineage>
        <taxon>Eukaryota</taxon>
        <taxon>Fungi</taxon>
        <taxon>Dikarya</taxon>
        <taxon>Ascomycota</taxon>
        <taxon>Pezizomycotina</taxon>
        <taxon>Dothideomycetes</taxon>
        <taxon>Pleosporomycetidae</taxon>
        <taxon>Pleosporales</taxon>
        <taxon>Corynesporascaceae</taxon>
        <taxon>Corynespora</taxon>
    </lineage>
</organism>
<reference evidence="3 4" key="1">
    <citation type="journal article" date="2018" name="Front. Microbiol.">
        <title>Genome-Wide Analysis of Corynespora cassiicola Leaf Fall Disease Putative Effectors.</title>
        <authorList>
            <person name="Lopez D."/>
            <person name="Ribeiro S."/>
            <person name="Label P."/>
            <person name="Fumanal B."/>
            <person name="Venisse J.S."/>
            <person name="Kohler A."/>
            <person name="de Oliveira R.R."/>
            <person name="Labutti K."/>
            <person name="Lipzen A."/>
            <person name="Lail K."/>
            <person name="Bauer D."/>
            <person name="Ohm R.A."/>
            <person name="Barry K.W."/>
            <person name="Spatafora J."/>
            <person name="Grigoriev I.V."/>
            <person name="Martin F.M."/>
            <person name="Pujade-Renaud V."/>
        </authorList>
    </citation>
    <scope>NUCLEOTIDE SEQUENCE [LARGE SCALE GENOMIC DNA]</scope>
    <source>
        <strain evidence="3 4">Philippines</strain>
    </source>
</reference>
<dbReference type="AlphaFoldDB" id="A0A2T2NET3"/>
<feature type="transmembrane region" description="Helical" evidence="2">
    <location>
        <begin position="60"/>
        <end position="78"/>
    </location>
</feature>
<sequence>MHALRHHHSRREAGDNVEARGTPSLTSAMEKTRVLVARATCTNDSDAGCRKPTKVPTLPIILAVVIPIVIAAVTLLYLHRRHIRKLREEDAKDKYKSLDFGMDPAAAGGRANRKGPEMSITDAEKSIREGGHNRGMSMDVMSPYILPAGLHGSRDSLHSLSRSTVDQHDPYRPVTFSKDGESIRSGSRAYRHDNGSMYTTSSGGTNTRMNDGLLKNASRMSHSHPIRAESMSPDSEVPEIKFPEPAAVPLSPLNPRNADNAFPAPPAPLQPRSPSPSAQPKNEYVAFQPAELPAPQVKSSPEPAAQAVRPAPARVESQQAFVQNANTQSFMSDSSYGDGFQITPPSPTQKHEPTIAEEGPLAPQPLRPSNDSNRRSILDVDQGAYNTNRLSMSLRPLPPDDPNENPEERANRIRSFYKEYFDDSKPEPAGGHIYNDYYEDYGSEYLDGTMYDSQKNAFVIAQPSAPFAEPVTRRAMTPPPRAPPRFRSGSNAGPLRGPHMSGSSMASSGFLPPRGMSSMSGRLPAPKKPLPPPSALSSLPTPHKLKEDHMVFNPIDFAPPVSFRERQNGLRPDSPLGNSRPYSPSVRPHTPLASSFDDLAVMPSPHMLRKSGTFTALDFAPPPRFRDPEGGGSDAGSIRSNRSGMSSSARMAVRNGAYRVSRIPTDIVSTKDDIASSLRPKLDMVSPA</sequence>
<keyword evidence="2" id="KW-1133">Transmembrane helix</keyword>
<feature type="region of interest" description="Disordered" evidence="1">
    <location>
        <begin position="158"/>
        <end position="212"/>
    </location>
</feature>
<keyword evidence="2" id="KW-0812">Transmembrane</keyword>
<evidence type="ECO:0000313" key="3">
    <source>
        <dbReference type="EMBL" id="PSN63880.1"/>
    </source>
</evidence>
<feature type="region of interest" description="Disordered" evidence="1">
    <location>
        <begin position="618"/>
        <end position="650"/>
    </location>
</feature>
<evidence type="ECO:0000313" key="4">
    <source>
        <dbReference type="Proteomes" id="UP000240883"/>
    </source>
</evidence>
<evidence type="ECO:0000256" key="2">
    <source>
        <dbReference type="SAM" id="Phobius"/>
    </source>
</evidence>
<protein>
    <submittedName>
        <fullName evidence="3">Uncharacterized protein</fullName>
    </submittedName>
</protein>
<dbReference type="EMBL" id="KZ678139">
    <property type="protein sequence ID" value="PSN63880.1"/>
    <property type="molecule type" value="Genomic_DNA"/>
</dbReference>
<feature type="compositionally biased region" description="Low complexity" evidence="1">
    <location>
        <begin position="301"/>
        <end position="316"/>
    </location>
</feature>
<feature type="compositionally biased region" description="Polar residues" evidence="1">
    <location>
        <begin position="196"/>
        <end position="209"/>
    </location>
</feature>
<feature type="region of interest" description="Disordered" evidence="1">
    <location>
        <begin position="1"/>
        <end position="29"/>
    </location>
</feature>
<proteinExistence type="predicted"/>
<feature type="region of interest" description="Disordered" evidence="1">
    <location>
        <begin position="564"/>
        <end position="591"/>
    </location>
</feature>
<feature type="region of interest" description="Disordered" evidence="1">
    <location>
        <begin position="390"/>
        <end position="412"/>
    </location>
</feature>
<keyword evidence="2" id="KW-0472">Membrane</keyword>
<feature type="region of interest" description="Disordered" evidence="1">
    <location>
        <begin position="294"/>
        <end position="317"/>
    </location>
</feature>
<evidence type="ECO:0000256" key="1">
    <source>
        <dbReference type="SAM" id="MobiDB-lite"/>
    </source>
</evidence>
<feature type="compositionally biased region" description="Low complexity" evidence="1">
    <location>
        <begin position="636"/>
        <end position="650"/>
    </location>
</feature>
<dbReference type="OrthoDB" id="5417135at2759"/>
<dbReference type="STRING" id="1448308.A0A2T2NET3"/>
<feature type="region of interest" description="Disordered" evidence="1">
    <location>
        <begin position="220"/>
        <end position="239"/>
    </location>
</feature>
<feature type="compositionally biased region" description="Basic residues" evidence="1">
    <location>
        <begin position="1"/>
        <end position="10"/>
    </location>
</feature>
<feature type="region of interest" description="Disordered" evidence="1">
    <location>
        <begin position="245"/>
        <end position="281"/>
    </location>
</feature>
<dbReference type="Proteomes" id="UP000240883">
    <property type="component" value="Unassembled WGS sequence"/>
</dbReference>
<keyword evidence="4" id="KW-1185">Reference proteome</keyword>
<dbReference type="PANTHER" id="PTHR42088">
    <property type="entry name" value="YALI0F10131P"/>
    <property type="match status" value="1"/>
</dbReference>